<dbReference type="PROSITE" id="PS00893">
    <property type="entry name" value="NUDIX_BOX"/>
    <property type="match status" value="1"/>
</dbReference>
<dbReference type="InterPro" id="IPR020084">
    <property type="entry name" value="NUDIX_hydrolase_CS"/>
</dbReference>
<dbReference type="SUPFAM" id="SSF55811">
    <property type="entry name" value="Nudix"/>
    <property type="match status" value="1"/>
</dbReference>
<dbReference type="PANTHER" id="PTHR43167:SF1">
    <property type="entry name" value="PUTATIVE (AFU_ORTHOLOGUE AFUA_6G01830)-RELATED"/>
    <property type="match status" value="1"/>
</dbReference>
<sequence length="320" mass="33918">MTRSAFIDLSPSTDRVGRACAWIEREDGFVLMTGLEWGGWTLPGGGIHPGETPEVAAAREAWEEAGAHAEVAGDPFPIVGMSGVESVCVPLRLTGLESSPEGRPVTWVNPRSLPWAEDHQLRQGLAARGQTPAHLLAPRLVQTAGDAARTAGFTRSCSPEVGALLRTLAAARPGGRLLELGTGLGVGAAWLLSGLPDSGRLLSVDWDGTCVGRAWAVLRADPRVRVLLGDWHDALLEAPFDLIFADCAAARTPDTLPALARALRPGGTLILDDLTPRARLDAAWHAGDPLRDAVFTHPQLCVSEVQVSPRECVLLATRTA</sequence>
<dbReference type="CDD" id="cd02440">
    <property type="entry name" value="AdoMet_MTases"/>
    <property type="match status" value="1"/>
</dbReference>
<dbReference type="Gene3D" id="3.90.79.10">
    <property type="entry name" value="Nucleoside Triphosphate Pyrophosphohydrolase"/>
    <property type="match status" value="1"/>
</dbReference>
<dbReference type="Gene3D" id="3.40.50.150">
    <property type="entry name" value="Vaccinia Virus protein VP39"/>
    <property type="match status" value="1"/>
</dbReference>
<keyword evidence="5" id="KW-1185">Reference proteome</keyword>
<evidence type="ECO:0000259" key="3">
    <source>
        <dbReference type="PROSITE" id="PS51462"/>
    </source>
</evidence>
<dbReference type="SUPFAM" id="SSF53335">
    <property type="entry name" value="S-adenosyl-L-methionine-dependent methyltransferases"/>
    <property type="match status" value="1"/>
</dbReference>
<evidence type="ECO:0000256" key="1">
    <source>
        <dbReference type="ARBA" id="ARBA00022801"/>
    </source>
</evidence>
<evidence type="ECO:0000256" key="2">
    <source>
        <dbReference type="RuleBase" id="RU003476"/>
    </source>
</evidence>
<name>A0A8H9GQV3_9DEIO</name>
<feature type="domain" description="Nudix hydrolase" evidence="3">
    <location>
        <begin position="13"/>
        <end position="129"/>
    </location>
</feature>
<evidence type="ECO:0000313" key="4">
    <source>
        <dbReference type="EMBL" id="GGM47842.1"/>
    </source>
</evidence>
<comment type="caution">
    <text evidence="4">The sequence shown here is derived from an EMBL/GenBank/DDBJ whole genome shotgun (WGS) entry which is preliminary data.</text>
</comment>
<dbReference type="AlphaFoldDB" id="A0A8H9GQV3"/>
<comment type="similarity">
    <text evidence="2">Belongs to the Nudix hydrolase family.</text>
</comment>
<evidence type="ECO:0000313" key="5">
    <source>
        <dbReference type="Proteomes" id="UP000600547"/>
    </source>
</evidence>
<dbReference type="RefSeq" id="WP_162621177.1">
    <property type="nucleotide sequence ID" value="NZ_BMQG01000008.1"/>
</dbReference>
<protein>
    <recommendedName>
        <fullName evidence="3">Nudix hydrolase domain-containing protein</fullName>
    </recommendedName>
</protein>
<dbReference type="EMBL" id="BMQG01000008">
    <property type="protein sequence ID" value="GGM47842.1"/>
    <property type="molecule type" value="Genomic_DNA"/>
</dbReference>
<dbReference type="InterPro" id="IPR000086">
    <property type="entry name" value="NUDIX_hydrolase_dom"/>
</dbReference>
<dbReference type="Pfam" id="PF00293">
    <property type="entry name" value="NUDIX"/>
    <property type="match status" value="1"/>
</dbReference>
<dbReference type="InterPro" id="IPR029063">
    <property type="entry name" value="SAM-dependent_MTases_sf"/>
</dbReference>
<dbReference type="PANTHER" id="PTHR43167">
    <property type="entry name" value="PUTATIVE (AFU_ORTHOLOGUE AFUA_6G01830)-RELATED"/>
    <property type="match status" value="1"/>
</dbReference>
<accession>A0A8H9GQV3</accession>
<dbReference type="Pfam" id="PF13578">
    <property type="entry name" value="Methyltransf_24"/>
    <property type="match status" value="1"/>
</dbReference>
<gene>
    <name evidence="4" type="ORF">GCM10008956_25050</name>
</gene>
<dbReference type="Proteomes" id="UP000600547">
    <property type="component" value="Unassembled WGS sequence"/>
</dbReference>
<dbReference type="PRINTS" id="PR00502">
    <property type="entry name" value="NUDIXFAMILY"/>
</dbReference>
<dbReference type="GO" id="GO:0016787">
    <property type="term" value="F:hydrolase activity"/>
    <property type="evidence" value="ECO:0007669"/>
    <property type="project" value="UniProtKB-KW"/>
</dbReference>
<organism evidence="4 5">
    <name type="scientific">Deinococcus arenae</name>
    <dbReference type="NCBI Taxonomy" id="1452751"/>
    <lineage>
        <taxon>Bacteria</taxon>
        <taxon>Thermotogati</taxon>
        <taxon>Deinococcota</taxon>
        <taxon>Deinococci</taxon>
        <taxon>Deinococcales</taxon>
        <taxon>Deinococcaceae</taxon>
        <taxon>Deinococcus</taxon>
    </lineage>
</organism>
<reference evidence="5" key="1">
    <citation type="journal article" date="2019" name="Int. J. Syst. Evol. Microbiol.">
        <title>The Global Catalogue of Microorganisms (GCM) 10K type strain sequencing project: providing services to taxonomists for standard genome sequencing and annotation.</title>
        <authorList>
            <consortium name="The Broad Institute Genomics Platform"/>
            <consortium name="The Broad Institute Genome Sequencing Center for Infectious Disease"/>
            <person name="Wu L."/>
            <person name="Ma J."/>
        </authorList>
    </citation>
    <scope>NUCLEOTIDE SEQUENCE [LARGE SCALE GENOMIC DNA]</scope>
    <source>
        <strain evidence="5">JCM 31047</strain>
    </source>
</reference>
<proteinExistence type="inferred from homology"/>
<keyword evidence="1 2" id="KW-0378">Hydrolase</keyword>
<dbReference type="InterPro" id="IPR015797">
    <property type="entry name" value="NUDIX_hydrolase-like_dom_sf"/>
</dbReference>
<dbReference type="PROSITE" id="PS51462">
    <property type="entry name" value="NUDIX"/>
    <property type="match status" value="1"/>
</dbReference>
<dbReference type="InterPro" id="IPR020476">
    <property type="entry name" value="Nudix_hydrolase"/>
</dbReference>